<sequence length="140" mass="14670">MSDLISALQGRTGLDEEAVIKGLGALLNFLKENLPPELFGQVEGALPRVREMIADFQSGGQSTRVLSKVGDLVGGLFGGKAGQLPELFEMLSKSGLSLDQAGAFLPAAIESLKRHLPDGLVDRIVERLPGLGEAFAGAEA</sequence>
<dbReference type="InterPro" id="IPR021302">
    <property type="entry name" value="DUF2780_VcgC/VcgE"/>
</dbReference>
<dbReference type="KEGG" id="tpla:ElP_31540"/>
<dbReference type="EMBL" id="CP036426">
    <property type="protein sequence ID" value="QDV35251.1"/>
    <property type="molecule type" value="Genomic_DNA"/>
</dbReference>
<evidence type="ECO:0008006" key="3">
    <source>
        <dbReference type="Google" id="ProtNLM"/>
    </source>
</evidence>
<organism evidence="1 2">
    <name type="scientific">Tautonia plasticadhaerens</name>
    <dbReference type="NCBI Taxonomy" id="2527974"/>
    <lineage>
        <taxon>Bacteria</taxon>
        <taxon>Pseudomonadati</taxon>
        <taxon>Planctomycetota</taxon>
        <taxon>Planctomycetia</taxon>
        <taxon>Isosphaerales</taxon>
        <taxon>Isosphaeraceae</taxon>
        <taxon>Tautonia</taxon>
    </lineage>
</organism>
<keyword evidence="2" id="KW-1185">Reference proteome</keyword>
<accession>A0A518H334</accession>
<evidence type="ECO:0000313" key="2">
    <source>
        <dbReference type="Proteomes" id="UP000317835"/>
    </source>
</evidence>
<dbReference type="Pfam" id="PF11075">
    <property type="entry name" value="DUF2780"/>
    <property type="match status" value="1"/>
</dbReference>
<protein>
    <recommendedName>
        <fullName evidence="3">DUF2780 domain-containing protein</fullName>
    </recommendedName>
</protein>
<dbReference type="Proteomes" id="UP000317835">
    <property type="component" value="Chromosome"/>
</dbReference>
<reference evidence="1 2" key="1">
    <citation type="submission" date="2019-02" db="EMBL/GenBank/DDBJ databases">
        <title>Deep-cultivation of Planctomycetes and their phenomic and genomic characterization uncovers novel biology.</title>
        <authorList>
            <person name="Wiegand S."/>
            <person name="Jogler M."/>
            <person name="Boedeker C."/>
            <person name="Pinto D."/>
            <person name="Vollmers J."/>
            <person name="Rivas-Marin E."/>
            <person name="Kohn T."/>
            <person name="Peeters S.H."/>
            <person name="Heuer A."/>
            <person name="Rast P."/>
            <person name="Oberbeckmann S."/>
            <person name="Bunk B."/>
            <person name="Jeske O."/>
            <person name="Meyerdierks A."/>
            <person name="Storesund J.E."/>
            <person name="Kallscheuer N."/>
            <person name="Luecker S."/>
            <person name="Lage O.M."/>
            <person name="Pohl T."/>
            <person name="Merkel B.J."/>
            <person name="Hornburger P."/>
            <person name="Mueller R.-W."/>
            <person name="Bruemmer F."/>
            <person name="Labrenz M."/>
            <person name="Spormann A.M."/>
            <person name="Op den Camp H."/>
            <person name="Overmann J."/>
            <person name="Amann R."/>
            <person name="Jetten M.S.M."/>
            <person name="Mascher T."/>
            <person name="Medema M.H."/>
            <person name="Devos D.P."/>
            <person name="Kaster A.-K."/>
            <person name="Ovreas L."/>
            <person name="Rohde M."/>
            <person name="Galperin M.Y."/>
            <person name="Jogler C."/>
        </authorList>
    </citation>
    <scope>NUCLEOTIDE SEQUENCE [LARGE SCALE GENOMIC DNA]</scope>
    <source>
        <strain evidence="1 2">ElP</strain>
    </source>
</reference>
<name>A0A518H334_9BACT</name>
<gene>
    <name evidence="1" type="ORF">ElP_31540</name>
</gene>
<evidence type="ECO:0000313" key="1">
    <source>
        <dbReference type="EMBL" id="QDV35251.1"/>
    </source>
</evidence>
<dbReference type="AlphaFoldDB" id="A0A518H334"/>
<proteinExistence type="predicted"/>